<comment type="caution">
    <text evidence="2">The sequence shown here is derived from an EMBL/GenBank/DDBJ whole genome shotgun (WGS) entry which is preliminary data.</text>
</comment>
<dbReference type="Pfam" id="PF00069">
    <property type="entry name" value="Pkinase"/>
    <property type="match status" value="1"/>
</dbReference>
<gene>
    <name evidence="2" type="ORF">TSOC_004668</name>
</gene>
<dbReference type="GO" id="GO:0004674">
    <property type="term" value="F:protein serine/threonine kinase activity"/>
    <property type="evidence" value="ECO:0007669"/>
    <property type="project" value="TreeGrafter"/>
</dbReference>
<dbReference type="PANTHER" id="PTHR44329:SF214">
    <property type="entry name" value="PROTEIN KINASE DOMAIN-CONTAINING PROTEIN"/>
    <property type="match status" value="1"/>
</dbReference>
<keyword evidence="2" id="KW-0808">Transferase</keyword>
<dbReference type="InterPro" id="IPR051681">
    <property type="entry name" value="Ser/Thr_Kinases-Pseudokinases"/>
</dbReference>
<dbReference type="InterPro" id="IPR008271">
    <property type="entry name" value="Ser/Thr_kinase_AS"/>
</dbReference>
<reference evidence="2 3" key="1">
    <citation type="journal article" date="2017" name="Mol. Biol. Evol.">
        <title>The 4-celled Tetrabaena socialis nuclear genome reveals the essential components for genetic control of cell number at the origin of multicellularity in the volvocine lineage.</title>
        <authorList>
            <person name="Featherston J."/>
            <person name="Arakaki Y."/>
            <person name="Hanschen E.R."/>
            <person name="Ferris P.J."/>
            <person name="Michod R.E."/>
            <person name="Olson B.J.S.C."/>
            <person name="Nozaki H."/>
            <person name="Durand P.M."/>
        </authorList>
    </citation>
    <scope>NUCLEOTIDE SEQUENCE [LARGE SCALE GENOMIC DNA]</scope>
    <source>
        <strain evidence="2 3">NIES-571</strain>
    </source>
</reference>
<keyword evidence="2" id="KW-0418">Kinase</keyword>
<keyword evidence="3" id="KW-1185">Reference proteome</keyword>
<dbReference type="EMBL" id="PGGS01000116">
    <property type="protein sequence ID" value="PNH08793.1"/>
    <property type="molecule type" value="Genomic_DNA"/>
</dbReference>
<dbReference type="InterPro" id="IPR000719">
    <property type="entry name" value="Prot_kinase_dom"/>
</dbReference>
<dbReference type="AlphaFoldDB" id="A0A2J8A8K4"/>
<dbReference type="InterPro" id="IPR011009">
    <property type="entry name" value="Kinase-like_dom_sf"/>
</dbReference>
<accession>A0A2J8A8K4</accession>
<dbReference type="PROSITE" id="PS50011">
    <property type="entry name" value="PROTEIN_KINASE_DOM"/>
    <property type="match status" value="1"/>
</dbReference>
<dbReference type="PROSITE" id="PS00108">
    <property type="entry name" value="PROTEIN_KINASE_ST"/>
    <property type="match status" value="1"/>
</dbReference>
<evidence type="ECO:0000259" key="1">
    <source>
        <dbReference type="PROSITE" id="PS50011"/>
    </source>
</evidence>
<dbReference type="Gene3D" id="1.10.510.10">
    <property type="entry name" value="Transferase(Phosphotransferase) domain 1"/>
    <property type="match status" value="1"/>
</dbReference>
<dbReference type="SUPFAM" id="SSF56112">
    <property type="entry name" value="Protein kinase-like (PK-like)"/>
    <property type="match status" value="1"/>
</dbReference>
<dbReference type="Proteomes" id="UP000236333">
    <property type="component" value="Unassembled WGS sequence"/>
</dbReference>
<sequence length="194" mass="21612">MELCESSLERLLYGKGRGLLPMDKLLHIAIEIARGLEYLHPTCLHRDLKPANVLLNGADTDRPVAKLTDFGLSRLRSTILLTQDPEAGTPAYTAPECFMPDNYEISHSTDVYALGVMLWEMLSGVAPWKAEATMVAIAYQVTVRGNRPAWSLVPDDRRLPKLARLIEQCWDHCPRRRPGAAEVVKQLALIPQAG</sequence>
<evidence type="ECO:0000313" key="3">
    <source>
        <dbReference type="Proteomes" id="UP000236333"/>
    </source>
</evidence>
<dbReference type="GO" id="GO:0005524">
    <property type="term" value="F:ATP binding"/>
    <property type="evidence" value="ECO:0007669"/>
    <property type="project" value="InterPro"/>
</dbReference>
<dbReference type="PANTHER" id="PTHR44329">
    <property type="entry name" value="SERINE/THREONINE-PROTEIN KINASE TNNI3K-RELATED"/>
    <property type="match status" value="1"/>
</dbReference>
<proteinExistence type="predicted"/>
<dbReference type="OrthoDB" id="339325at2759"/>
<protein>
    <submittedName>
        <fullName evidence="2">Dual specificity protein kinase shkD</fullName>
    </submittedName>
</protein>
<evidence type="ECO:0000313" key="2">
    <source>
        <dbReference type="EMBL" id="PNH08793.1"/>
    </source>
</evidence>
<feature type="domain" description="Protein kinase" evidence="1">
    <location>
        <begin position="1"/>
        <end position="189"/>
    </location>
</feature>
<name>A0A2J8A8K4_9CHLO</name>
<dbReference type="SMART" id="SM00220">
    <property type="entry name" value="S_TKc"/>
    <property type="match status" value="1"/>
</dbReference>
<organism evidence="2 3">
    <name type="scientific">Tetrabaena socialis</name>
    <dbReference type="NCBI Taxonomy" id="47790"/>
    <lineage>
        <taxon>Eukaryota</taxon>
        <taxon>Viridiplantae</taxon>
        <taxon>Chlorophyta</taxon>
        <taxon>core chlorophytes</taxon>
        <taxon>Chlorophyceae</taxon>
        <taxon>CS clade</taxon>
        <taxon>Chlamydomonadales</taxon>
        <taxon>Tetrabaenaceae</taxon>
        <taxon>Tetrabaena</taxon>
    </lineage>
</organism>